<evidence type="ECO:0000256" key="4">
    <source>
        <dbReference type="RuleBase" id="RU362132"/>
    </source>
</evidence>
<dbReference type="PANTHER" id="PTHR18968">
    <property type="entry name" value="THIAMINE PYROPHOSPHATE ENZYMES"/>
    <property type="match status" value="1"/>
</dbReference>
<dbReference type="AlphaFoldDB" id="A0A4Y8KQL2"/>
<dbReference type="Pfam" id="PF00205">
    <property type="entry name" value="TPP_enzyme_M"/>
    <property type="match status" value="1"/>
</dbReference>
<dbReference type="GO" id="GO:0000287">
    <property type="term" value="F:magnesium ion binding"/>
    <property type="evidence" value="ECO:0007669"/>
    <property type="project" value="InterPro"/>
</dbReference>
<dbReference type="OrthoDB" id="4494979at2"/>
<dbReference type="GO" id="GO:0005948">
    <property type="term" value="C:acetolactate synthase complex"/>
    <property type="evidence" value="ECO:0007669"/>
    <property type="project" value="TreeGrafter"/>
</dbReference>
<name>A0A4Y8KQL2_9MICO</name>
<dbReference type="Pfam" id="PF02776">
    <property type="entry name" value="TPP_enzyme_N"/>
    <property type="match status" value="1"/>
</dbReference>
<evidence type="ECO:0000259" key="5">
    <source>
        <dbReference type="Pfam" id="PF00205"/>
    </source>
</evidence>
<comment type="caution">
    <text evidence="8">The sequence shown here is derived from an EMBL/GenBank/DDBJ whole genome shotgun (WGS) entry which is preliminary data.</text>
</comment>
<dbReference type="SUPFAM" id="SSF52467">
    <property type="entry name" value="DHS-like NAD/FAD-binding domain"/>
    <property type="match status" value="1"/>
</dbReference>
<dbReference type="InterPro" id="IPR012000">
    <property type="entry name" value="Thiamin_PyroP_enz_cen_dom"/>
</dbReference>
<dbReference type="InterPro" id="IPR045229">
    <property type="entry name" value="TPP_enz"/>
</dbReference>
<feature type="domain" description="Thiamine pyrophosphate enzyme N-terminal TPP-binding" evidence="7">
    <location>
        <begin position="16"/>
        <end position="119"/>
    </location>
</feature>
<dbReference type="Gene3D" id="3.40.50.1220">
    <property type="entry name" value="TPP-binding domain"/>
    <property type="match status" value="1"/>
</dbReference>
<dbReference type="InterPro" id="IPR029061">
    <property type="entry name" value="THDP-binding"/>
</dbReference>
<comment type="similarity">
    <text evidence="2 4">Belongs to the TPP enzyme family.</text>
</comment>
<sequence>MTINQTDATRTALHRNGGSAVAETLHKHGVDLIFGIPGTHNLEIYRHLVRLGIRPVTHRHEQGAGYAADGYSQVAGKPGVVITTSGPATLNAMVAAGTSYAESRPVLIISSGLPSGTEYLDGGELHDTKDTLAAMASMTEWSTRANTPQEATEAIAHAFEVLATGRPRPVYVEIPCDVLGQDWDGEVATAGDIVTPALDEALVQQATLLLGGATRPAIIAGGGARGADEQVRLLAERLSAPVISTCNGKGVLSEDHALSLGANIRLKSAQEWLAGSDALLVVGSELGDSDLWEGKITSPNVIRIDIAESQLTLNAPARIAIHADATEALSAIVASLAEQEAPAAPTESAARDLAEVKAALAAEARADGETWFELNDELRRALPADTIIAGDSSQVTYMGTVHFFPVPSKNSFLYMPRVATLGYALPAAIGAKVAKPDAPVVALLGDGALMFSIQELVTAVEQGLSIVVVVANNGGYREIRDQQAARGIAPVGVDLHVPDLVALANAIGATGERAENAQDAATRARAALGRRGPTVICLDFP</sequence>
<gene>
    <name evidence="8" type="ORF">E3T53_07585</name>
</gene>
<dbReference type="Pfam" id="PF02775">
    <property type="entry name" value="TPP_enzyme_C"/>
    <property type="match status" value="1"/>
</dbReference>
<dbReference type="PROSITE" id="PS00187">
    <property type="entry name" value="TPP_ENZYMES"/>
    <property type="match status" value="1"/>
</dbReference>
<dbReference type="GO" id="GO:0050660">
    <property type="term" value="F:flavin adenine dinucleotide binding"/>
    <property type="evidence" value="ECO:0007669"/>
    <property type="project" value="TreeGrafter"/>
</dbReference>
<evidence type="ECO:0000259" key="7">
    <source>
        <dbReference type="Pfam" id="PF02776"/>
    </source>
</evidence>
<feature type="domain" description="Thiamine pyrophosphate enzyme TPP-binding" evidence="6">
    <location>
        <begin position="400"/>
        <end position="536"/>
    </location>
</feature>
<proteinExistence type="inferred from homology"/>
<dbReference type="RefSeq" id="WP_134173284.1">
    <property type="nucleotide sequence ID" value="NZ_SODI01000001.1"/>
</dbReference>
<evidence type="ECO:0000256" key="3">
    <source>
        <dbReference type="ARBA" id="ARBA00023052"/>
    </source>
</evidence>
<dbReference type="GO" id="GO:0009099">
    <property type="term" value="P:L-valine biosynthetic process"/>
    <property type="evidence" value="ECO:0007669"/>
    <property type="project" value="TreeGrafter"/>
</dbReference>
<dbReference type="InterPro" id="IPR029035">
    <property type="entry name" value="DHS-like_NAD/FAD-binding_dom"/>
</dbReference>
<dbReference type="CDD" id="cd07035">
    <property type="entry name" value="TPP_PYR_POX_like"/>
    <property type="match status" value="1"/>
</dbReference>
<comment type="cofactor">
    <cofactor evidence="1">
        <name>thiamine diphosphate</name>
        <dbReference type="ChEBI" id="CHEBI:58937"/>
    </cofactor>
</comment>
<dbReference type="InterPro" id="IPR011766">
    <property type="entry name" value="TPP_enzyme_TPP-bd"/>
</dbReference>
<accession>A0A4Y8KQL2</accession>
<evidence type="ECO:0000259" key="6">
    <source>
        <dbReference type="Pfam" id="PF02775"/>
    </source>
</evidence>
<dbReference type="EMBL" id="SOHQ01000022">
    <property type="protein sequence ID" value="TFD79557.1"/>
    <property type="molecule type" value="Genomic_DNA"/>
</dbReference>
<dbReference type="InterPro" id="IPR000399">
    <property type="entry name" value="TPP-bd_CS"/>
</dbReference>
<dbReference type="CDD" id="cd00568">
    <property type="entry name" value="TPP_enzymes"/>
    <property type="match status" value="1"/>
</dbReference>
<evidence type="ECO:0000256" key="2">
    <source>
        <dbReference type="ARBA" id="ARBA00007812"/>
    </source>
</evidence>
<dbReference type="PANTHER" id="PTHR18968:SF13">
    <property type="entry name" value="ACETOLACTATE SYNTHASE CATALYTIC SUBUNIT, MITOCHONDRIAL"/>
    <property type="match status" value="1"/>
</dbReference>
<dbReference type="GO" id="GO:0030976">
    <property type="term" value="F:thiamine pyrophosphate binding"/>
    <property type="evidence" value="ECO:0007669"/>
    <property type="project" value="InterPro"/>
</dbReference>
<protein>
    <submittedName>
        <fullName evidence="8">Acetolactate synthase</fullName>
    </submittedName>
</protein>
<dbReference type="Proteomes" id="UP000298218">
    <property type="component" value="Unassembled WGS sequence"/>
</dbReference>
<feature type="domain" description="Thiamine pyrophosphate enzyme central" evidence="5">
    <location>
        <begin position="203"/>
        <end position="332"/>
    </location>
</feature>
<dbReference type="Gene3D" id="3.40.50.970">
    <property type="match status" value="2"/>
</dbReference>
<organism evidence="8 9">
    <name type="scientific">Cryobacterium psychrophilum</name>
    <dbReference type="NCBI Taxonomy" id="41988"/>
    <lineage>
        <taxon>Bacteria</taxon>
        <taxon>Bacillati</taxon>
        <taxon>Actinomycetota</taxon>
        <taxon>Actinomycetes</taxon>
        <taxon>Micrococcales</taxon>
        <taxon>Microbacteriaceae</taxon>
        <taxon>Cryobacterium</taxon>
    </lineage>
</organism>
<evidence type="ECO:0000313" key="8">
    <source>
        <dbReference type="EMBL" id="TFD79557.1"/>
    </source>
</evidence>
<dbReference type="GO" id="GO:0003984">
    <property type="term" value="F:acetolactate synthase activity"/>
    <property type="evidence" value="ECO:0007669"/>
    <property type="project" value="TreeGrafter"/>
</dbReference>
<dbReference type="InterPro" id="IPR012001">
    <property type="entry name" value="Thiamin_PyroP_enz_TPP-bd_dom"/>
</dbReference>
<keyword evidence="3 4" id="KW-0786">Thiamine pyrophosphate</keyword>
<dbReference type="SUPFAM" id="SSF52518">
    <property type="entry name" value="Thiamin diphosphate-binding fold (THDP-binding)"/>
    <property type="match status" value="2"/>
</dbReference>
<reference evidence="8 9" key="1">
    <citation type="submission" date="2019-03" db="EMBL/GenBank/DDBJ databases">
        <title>Genomics of glacier-inhabiting Cryobacterium strains.</title>
        <authorList>
            <person name="Liu Q."/>
            <person name="Xin Y.-H."/>
        </authorList>
    </citation>
    <scope>NUCLEOTIDE SEQUENCE [LARGE SCALE GENOMIC DNA]</scope>
    <source>
        <strain evidence="8 9">CGMCC 1.4292</strain>
    </source>
</reference>
<dbReference type="GO" id="GO:0009097">
    <property type="term" value="P:isoleucine biosynthetic process"/>
    <property type="evidence" value="ECO:0007669"/>
    <property type="project" value="TreeGrafter"/>
</dbReference>
<keyword evidence="9" id="KW-1185">Reference proteome</keyword>
<evidence type="ECO:0000256" key="1">
    <source>
        <dbReference type="ARBA" id="ARBA00001964"/>
    </source>
</evidence>
<evidence type="ECO:0000313" key="9">
    <source>
        <dbReference type="Proteomes" id="UP000298218"/>
    </source>
</evidence>